<keyword evidence="1" id="KW-0472">Membrane</keyword>
<dbReference type="RefSeq" id="WP_054404028.1">
    <property type="nucleotide sequence ID" value="NZ_LIUT01000003.1"/>
</dbReference>
<keyword evidence="4" id="KW-1185">Reference proteome</keyword>
<dbReference type="OrthoDB" id="2703555at2"/>
<dbReference type="InterPro" id="IPR012495">
    <property type="entry name" value="TadE-like_dom"/>
</dbReference>
<feature type="transmembrane region" description="Helical" evidence="1">
    <location>
        <begin position="21"/>
        <end position="42"/>
    </location>
</feature>
<gene>
    <name evidence="3" type="ORF">AM231_18990</name>
</gene>
<organism evidence="3 4">
    <name type="scientific">Paenibacillus solani</name>
    <dbReference type="NCBI Taxonomy" id="1705565"/>
    <lineage>
        <taxon>Bacteria</taxon>
        <taxon>Bacillati</taxon>
        <taxon>Bacillota</taxon>
        <taxon>Bacilli</taxon>
        <taxon>Bacillales</taxon>
        <taxon>Paenibacillaceae</taxon>
        <taxon>Paenibacillus</taxon>
    </lineage>
</organism>
<dbReference type="Pfam" id="PF07811">
    <property type="entry name" value="TadE"/>
    <property type="match status" value="1"/>
</dbReference>
<dbReference type="PATRIC" id="fig|1705565.3.peg.5751"/>
<comment type="caution">
    <text evidence="3">The sequence shown here is derived from an EMBL/GenBank/DDBJ whole genome shotgun (WGS) entry which is preliminary data.</text>
</comment>
<accession>A0A0M1NKM4</accession>
<evidence type="ECO:0000313" key="4">
    <source>
        <dbReference type="Proteomes" id="UP000036932"/>
    </source>
</evidence>
<evidence type="ECO:0000259" key="2">
    <source>
        <dbReference type="Pfam" id="PF07811"/>
    </source>
</evidence>
<sequence>MNKGFRRRWKDESGSFTIEASLVLPIVLMVTVLLLFLCLYIYQQSMLVQASAAASERTAYSWDNSHKVAATGSVEQGLHDSLYWRLTDDHVLGLLFGLAGGDGSRSISLPGGGEGSGKLPEVKMSKGGMAVPSSMAGEMDYTNQLLIRKVTTSLQEQVSLTPLNRILDNGGEIKVDTQSIVVDPVEFIRTVDLMRYYGSKFQGGGDGTNKAAAGEVLQKFGGSR</sequence>
<dbReference type="AlphaFoldDB" id="A0A0M1NKM4"/>
<protein>
    <submittedName>
        <fullName evidence="3">Pilus assembly protein TadE</fullName>
    </submittedName>
</protein>
<proteinExistence type="predicted"/>
<dbReference type="Proteomes" id="UP000036932">
    <property type="component" value="Unassembled WGS sequence"/>
</dbReference>
<feature type="domain" description="TadE-like" evidence="2">
    <location>
        <begin position="14"/>
        <end position="54"/>
    </location>
</feature>
<reference evidence="4" key="1">
    <citation type="submission" date="2015-08" db="EMBL/GenBank/DDBJ databases">
        <title>Genome sequencing project for genomic taxonomy and phylogenomics of Bacillus-like bacteria.</title>
        <authorList>
            <person name="Liu B."/>
            <person name="Wang J."/>
            <person name="Zhu Y."/>
            <person name="Liu G."/>
            <person name="Chen Q."/>
            <person name="Chen Z."/>
            <person name="Lan J."/>
            <person name="Che J."/>
            <person name="Ge C."/>
            <person name="Shi H."/>
            <person name="Pan Z."/>
            <person name="Liu X."/>
        </authorList>
    </citation>
    <scope>NUCLEOTIDE SEQUENCE [LARGE SCALE GENOMIC DNA]</scope>
    <source>
        <strain evidence="4">FJAT-22460</strain>
    </source>
</reference>
<evidence type="ECO:0000256" key="1">
    <source>
        <dbReference type="SAM" id="Phobius"/>
    </source>
</evidence>
<keyword evidence="1" id="KW-0812">Transmembrane</keyword>
<dbReference type="EMBL" id="LIUT01000003">
    <property type="protein sequence ID" value="KOR82414.1"/>
    <property type="molecule type" value="Genomic_DNA"/>
</dbReference>
<evidence type="ECO:0000313" key="3">
    <source>
        <dbReference type="EMBL" id="KOR82414.1"/>
    </source>
</evidence>
<name>A0A0M1NKM4_9BACL</name>
<keyword evidence="1" id="KW-1133">Transmembrane helix</keyword>